<accession>A0ABP0ZJB7</accession>
<proteinExistence type="inferred from homology"/>
<gene>
    <name evidence="10" type="ORF">LODBEIA_P19520</name>
</gene>
<dbReference type="Pfam" id="PF22456">
    <property type="entry name" value="PqqF-like_C_4"/>
    <property type="match status" value="1"/>
</dbReference>
<evidence type="ECO:0000256" key="7">
    <source>
        <dbReference type="SAM" id="MobiDB-lite"/>
    </source>
</evidence>
<dbReference type="GeneID" id="92207148"/>
<keyword evidence="11" id="KW-1185">Reference proteome</keyword>
<feature type="region of interest" description="Disordered" evidence="7">
    <location>
        <begin position="968"/>
        <end position="989"/>
    </location>
</feature>
<dbReference type="Proteomes" id="UP001497383">
    <property type="component" value="Chromosome 2"/>
</dbReference>
<sequence>MEFFSATDLHSHFKQPISGLHRTAKYIQLGNGLKTLLISDTHSSTTAASICVNSGSHNDPDYLPGLAHFCEHMVFMGSEEFPDPSEFMSKISMMGGSSNAYTMGDETCFHFEVPLNNSSVNGELGLIHLVKIFSSFFKQPLFSERYMKMEVNSVDDEHSGNVTNDAKIMYYGMKLLSDARHPFRRFATGTKDTLKHKNVRSEMIKYFDEYFVAGNMVLVLKSSLSVNQLQKLAIAHFGSIPSQRKQKRRSLTRAKQKSKHLSSGSGVERSSGSSYSSSSSLCMGHAHGHVHGCGHGEVFSREYRNQVLWIWSKQKDKRSLRLMFPIFSHQFDTFYENVWCSMLGDESTDSLCRHLRDELNMIESIYVFTQFISQNNKVLLIDVEYKKQANLNSTIWAISNYIDQMLNQSETQIEAMLQEYSRLFKFQAYFGLDGESESGGNGGQGGSSGGGLTGDKVSDLALCLQRRDCDCNCDCNVDDLFIGDSFKYQQNSVRHFLSRSRQVFNLENLNAVVLANEPPNTIATVYSGASQFTVDPYYNFEYVVLRFKVVPTNQTCPSFSFNRRNAYISYSHDELDEQINQSATTTTALTKPYQNTADDNIVDGKIPKLLDYSRYHEIWHKQAESRYITLSFSISLTKQPNTVSAAVATEIIADYVGHILKTEFYHAESALFSWAVFANYIVQPSLSFEIRGLKSGSGSESESGFKKFVGDMISRVKMLLREYNPDYREFSRQKLKVRNYYDLLQTGDVIKKVIAGSMMYLEENVTSIEDRLQELEFLTKDNVKQICGEFIDGCKRNYVFISGPSAAAAMKLSQVINSLTSHQRIYMQRHELESPTSATLPTGRSDIVKSNNNLDDNDIVYYYVQMCKQRSNKYNLSVVQFLCHLLNQIAPPYLRTQRQIGYMVLSGMRVNKQTLGIYILVGSNSYSHTRIKLEIENMLLAWETKLLNLSEQEFQNHVTHYLKSREKSHEEESIPSNIHLGVDPSQSSDNRAENMKHLRDWECILTKNHDDFERSCKHELDYLKEWGLDSVRAFFKRHVSVNSKSRVALTVSVTSNLESRERKGESVTHTHIGNLLKGLRLH</sequence>
<name>A0ABP0ZJB7_9ASCO</name>
<evidence type="ECO:0000256" key="3">
    <source>
        <dbReference type="ARBA" id="ARBA00022723"/>
    </source>
</evidence>
<dbReference type="InterPro" id="IPR050626">
    <property type="entry name" value="Peptidase_M16"/>
</dbReference>
<protein>
    <submittedName>
        <fullName evidence="10">Uncharacterized protein</fullName>
    </submittedName>
</protein>
<dbReference type="InterPro" id="IPR011765">
    <property type="entry name" value="Pept_M16_N"/>
</dbReference>
<organism evidence="10 11">
    <name type="scientific">Lodderomyces beijingensis</name>
    <dbReference type="NCBI Taxonomy" id="1775926"/>
    <lineage>
        <taxon>Eukaryota</taxon>
        <taxon>Fungi</taxon>
        <taxon>Dikarya</taxon>
        <taxon>Ascomycota</taxon>
        <taxon>Saccharomycotina</taxon>
        <taxon>Pichiomycetes</taxon>
        <taxon>Debaryomycetaceae</taxon>
        <taxon>Candida/Lodderomyces clade</taxon>
        <taxon>Lodderomyces</taxon>
    </lineage>
</organism>
<evidence type="ECO:0000259" key="9">
    <source>
        <dbReference type="Pfam" id="PF22456"/>
    </source>
</evidence>
<dbReference type="InterPro" id="IPR011249">
    <property type="entry name" value="Metalloenz_LuxS/M16"/>
</dbReference>
<evidence type="ECO:0000313" key="10">
    <source>
        <dbReference type="EMBL" id="CAK9437574.1"/>
    </source>
</evidence>
<feature type="compositionally biased region" description="Basic residues" evidence="7">
    <location>
        <begin position="244"/>
        <end position="260"/>
    </location>
</feature>
<dbReference type="RefSeq" id="XP_066828890.1">
    <property type="nucleotide sequence ID" value="XM_066971897.1"/>
</dbReference>
<dbReference type="InterPro" id="IPR054734">
    <property type="entry name" value="PqqF-like_C_4"/>
</dbReference>
<evidence type="ECO:0000259" key="8">
    <source>
        <dbReference type="Pfam" id="PF00675"/>
    </source>
</evidence>
<keyword evidence="2" id="KW-0645">Protease</keyword>
<dbReference type="InterPro" id="IPR001431">
    <property type="entry name" value="Pept_M16_Zn_BS"/>
</dbReference>
<evidence type="ECO:0000313" key="11">
    <source>
        <dbReference type="Proteomes" id="UP001497383"/>
    </source>
</evidence>
<evidence type="ECO:0000256" key="4">
    <source>
        <dbReference type="ARBA" id="ARBA00022801"/>
    </source>
</evidence>
<keyword evidence="5" id="KW-0862">Zinc</keyword>
<evidence type="ECO:0000256" key="2">
    <source>
        <dbReference type="ARBA" id="ARBA00022670"/>
    </source>
</evidence>
<feature type="region of interest" description="Disordered" evidence="7">
    <location>
        <begin position="244"/>
        <end position="272"/>
    </location>
</feature>
<dbReference type="SUPFAM" id="SSF63411">
    <property type="entry name" value="LuxS/MPP-like metallohydrolase"/>
    <property type="match status" value="3"/>
</dbReference>
<feature type="domain" description="Peptidase M16 N-terminal" evidence="8">
    <location>
        <begin position="35"/>
        <end position="163"/>
    </location>
</feature>
<evidence type="ECO:0000256" key="5">
    <source>
        <dbReference type="ARBA" id="ARBA00022833"/>
    </source>
</evidence>
<keyword evidence="4" id="KW-0378">Hydrolase</keyword>
<dbReference type="PANTHER" id="PTHR43690">
    <property type="entry name" value="NARDILYSIN"/>
    <property type="match status" value="1"/>
</dbReference>
<dbReference type="PROSITE" id="PS00143">
    <property type="entry name" value="INSULINASE"/>
    <property type="match status" value="1"/>
</dbReference>
<evidence type="ECO:0000256" key="6">
    <source>
        <dbReference type="ARBA" id="ARBA00023049"/>
    </source>
</evidence>
<keyword evidence="3" id="KW-0479">Metal-binding</keyword>
<feature type="compositionally biased region" description="Low complexity" evidence="7">
    <location>
        <begin position="262"/>
        <end position="272"/>
    </location>
</feature>
<comment type="similarity">
    <text evidence="1">Belongs to the peptidase M16 family.</text>
</comment>
<feature type="domain" description="Coenzyme PQQ synthesis protein F-like C-terminal lobe" evidence="9">
    <location>
        <begin position="883"/>
        <end position="969"/>
    </location>
</feature>
<keyword evidence="6" id="KW-0482">Metalloprotease</keyword>
<dbReference type="Gene3D" id="3.30.830.10">
    <property type="entry name" value="Metalloenzyme, LuxS/M16 peptidase-like"/>
    <property type="match status" value="4"/>
</dbReference>
<dbReference type="PANTHER" id="PTHR43690:SF18">
    <property type="entry name" value="INSULIN-DEGRADING ENZYME-RELATED"/>
    <property type="match status" value="1"/>
</dbReference>
<dbReference type="EMBL" id="OZ022406">
    <property type="protein sequence ID" value="CAK9437574.1"/>
    <property type="molecule type" value="Genomic_DNA"/>
</dbReference>
<dbReference type="Pfam" id="PF00675">
    <property type="entry name" value="Peptidase_M16"/>
    <property type="match status" value="1"/>
</dbReference>
<reference evidence="10 11" key="1">
    <citation type="submission" date="2024-03" db="EMBL/GenBank/DDBJ databases">
        <authorList>
            <person name="Brejova B."/>
        </authorList>
    </citation>
    <scope>NUCLEOTIDE SEQUENCE [LARGE SCALE GENOMIC DNA]</scope>
    <source>
        <strain evidence="10 11">CBS 14171</strain>
    </source>
</reference>
<evidence type="ECO:0000256" key="1">
    <source>
        <dbReference type="ARBA" id="ARBA00007261"/>
    </source>
</evidence>